<feature type="compositionally biased region" description="Basic and acidic residues" evidence="1">
    <location>
        <begin position="250"/>
        <end position="272"/>
    </location>
</feature>
<dbReference type="Gene3D" id="3.30.70.330">
    <property type="match status" value="1"/>
</dbReference>
<feature type="region of interest" description="Disordered" evidence="1">
    <location>
        <begin position="409"/>
        <end position="496"/>
    </location>
</feature>
<dbReference type="Proteomes" id="UP000494206">
    <property type="component" value="Unassembled WGS sequence"/>
</dbReference>
<dbReference type="GO" id="GO:0003676">
    <property type="term" value="F:nucleic acid binding"/>
    <property type="evidence" value="ECO:0007669"/>
    <property type="project" value="InterPro"/>
</dbReference>
<organism evidence="2 3">
    <name type="scientific">Caenorhabditis bovis</name>
    <dbReference type="NCBI Taxonomy" id="2654633"/>
    <lineage>
        <taxon>Eukaryota</taxon>
        <taxon>Metazoa</taxon>
        <taxon>Ecdysozoa</taxon>
        <taxon>Nematoda</taxon>
        <taxon>Chromadorea</taxon>
        <taxon>Rhabditida</taxon>
        <taxon>Rhabditina</taxon>
        <taxon>Rhabditomorpha</taxon>
        <taxon>Rhabditoidea</taxon>
        <taxon>Rhabditidae</taxon>
        <taxon>Peloderinae</taxon>
        <taxon>Caenorhabditis</taxon>
    </lineage>
</organism>
<evidence type="ECO:0000313" key="2">
    <source>
        <dbReference type="EMBL" id="CAB3409756.1"/>
    </source>
</evidence>
<dbReference type="AlphaFoldDB" id="A0A8S1F7D8"/>
<reference evidence="2 3" key="1">
    <citation type="submission" date="2020-04" db="EMBL/GenBank/DDBJ databases">
        <authorList>
            <person name="Laetsch R D."/>
            <person name="Stevens L."/>
            <person name="Kumar S."/>
            <person name="Blaxter L. M."/>
        </authorList>
    </citation>
    <scope>NUCLEOTIDE SEQUENCE [LARGE SCALE GENOMIC DNA]</scope>
</reference>
<name>A0A8S1F7D8_9PELO</name>
<dbReference type="InterPro" id="IPR035979">
    <property type="entry name" value="RBD_domain_sf"/>
</dbReference>
<gene>
    <name evidence="2" type="ORF">CBOVIS_LOCUS11371</name>
</gene>
<sequence>MTDTTTSNNSRKRTRYSSIGGPSKRARRNSEKGGGKQKENRKSTGKSKKKLTIRRRLTGMKKRICELFEQALTDSPDLPVINHLFKTADSSGTPRAPLVEILRSFRISNLIKNTHHLNQFHWASISNITYLFKIEEDEPGGGLYLKYRPVYKKKACTVYVDNLPEGCNREKLLRIAKCYGNVTELRIAKKPPRMIRVPRAKEITNWVKNKEDESQHEVNKYNQEKEEDGTESEANKDSRKEEEDDENETNDSRTGEETKEKEIEEGAKKIPECETNNKNIPSTSKPRRMINIGSRPRSFGFIRFVEEEPAERMIHDFRVNDPSIPYLKAQMMNQTLTKRPRTYREFHIMRLVREIRRLKQRKRRRPFLMFHRLARLRGRLSLFIRKERKCRSRAWMLLNGGTRRVGWRRSYQKDHHDGRTSTHSINTTENNQKTAEPTDSANVSRPSTSSASARSSDRRSNNRKRKLQEYRNLKRKNVKPKKTKRKRKHHSRKLPSYIPGRSVKKYFTDIQVISLSRYEELKKEYLEMVAAEKAKCANCSTSSPISSHL</sequence>
<evidence type="ECO:0008006" key="4">
    <source>
        <dbReference type="Google" id="ProtNLM"/>
    </source>
</evidence>
<dbReference type="OrthoDB" id="5872083at2759"/>
<feature type="compositionally biased region" description="Basic residues" evidence="1">
    <location>
        <begin position="43"/>
        <end position="52"/>
    </location>
</feature>
<proteinExistence type="predicted"/>
<keyword evidence="3" id="KW-1185">Reference proteome</keyword>
<feature type="compositionally biased region" description="Basic and acidic residues" evidence="1">
    <location>
        <begin position="411"/>
        <end position="420"/>
    </location>
</feature>
<dbReference type="CDD" id="cd00590">
    <property type="entry name" value="RRM_SF"/>
    <property type="match status" value="1"/>
</dbReference>
<dbReference type="EMBL" id="CADEPM010000009">
    <property type="protein sequence ID" value="CAB3409756.1"/>
    <property type="molecule type" value="Genomic_DNA"/>
</dbReference>
<feature type="region of interest" description="Disordered" evidence="1">
    <location>
        <begin position="1"/>
        <end position="52"/>
    </location>
</feature>
<feature type="compositionally biased region" description="Basic and acidic residues" evidence="1">
    <location>
        <begin position="28"/>
        <end position="42"/>
    </location>
</feature>
<protein>
    <recommendedName>
        <fullName evidence="4">RRM domain-containing protein</fullName>
    </recommendedName>
</protein>
<evidence type="ECO:0000256" key="1">
    <source>
        <dbReference type="SAM" id="MobiDB-lite"/>
    </source>
</evidence>
<accession>A0A8S1F7D8</accession>
<feature type="compositionally biased region" description="Basic and acidic residues" evidence="1">
    <location>
        <begin position="208"/>
        <end position="224"/>
    </location>
</feature>
<feature type="region of interest" description="Disordered" evidence="1">
    <location>
        <begin position="206"/>
        <end position="292"/>
    </location>
</feature>
<feature type="compositionally biased region" description="Polar residues" evidence="1">
    <location>
        <begin position="274"/>
        <end position="284"/>
    </location>
</feature>
<dbReference type="SUPFAM" id="SSF54928">
    <property type="entry name" value="RNA-binding domain, RBD"/>
    <property type="match status" value="1"/>
</dbReference>
<dbReference type="InterPro" id="IPR012677">
    <property type="entry name" value="Nucleotide-bd_a/b_plait_sf"/>
</dbReference>
<evidence type="ECO:0000313" key="3">
    <source>
        <dbReference type="Proteomes" id="UP000494206"/>
    </source>
</evidence>
<feature type="compositionally biased region" description="Low complexity" evidence="1">
    <location>
        <begin position="440"/>
        <end position="454"/>
    </location>
</feature>
<feature type="compositionally biased region" description="Polar residues" evidence="1">
    <location>
        <begin position="421"/>
        <end position="439"/>
    </location>
</feature>
<comment type="caution">
    <text evidence="2">The sequence shown here is derived from an EMBL/GenBank/DDBJ whole genome shotgun (WGS) entry which is preliminary data.</text>
</comment>
<feature type="compositionally biased region" description="Basic residues" evidence="1">
    <location>
        <begin position="473"/>
        <end position="493"/>
    </location>
</feature>